<keyword evidence="10" id="KW-1185">Reference proteome</keyword>
<name>A0ABP8L6N6_9MICO</name>
<comment type="subcellular location">
    <subcellularLocation>
        <location evidence="1">Cell membrane</location>
        <topology evidence="1">Multi-pass membrane protein</topology>
    </subcellularLocation>
</comment>
<dbReference type="InterPro" id="IPR004776">
    <property type="entry name" value="Mem_transp_PIN-like"/>
</dbReference>
<gene>
    <name evidence="9" type="ORF">GCM10023169_18630</name>
</gene>
<dbReference type="PANTHER" id="PTHR36838:SF1">
    <property type="entry name" value="SLR1864 PROTEIN"/>
    <property type="match status" value="1"/>
</dbReference>
<protein>
    <submittedName>
        <fullName evidence="9">AEC family transporter</fullName>
    </submittedName>
</protein>
<feature type="transmembrane region" description="Helical" evidence="8">
    <location>
        <begin position="21"/>
        <end position="43"/>
    </location>
</feature>
<keyword evidence="4" id="KW-1003">Cell membrane</keyword>
<evidence type="ECO:0000256" key="8">
    <source>
        <dbReference type="SAM" id="Phobius"/>
    </source>
</evidence>
<evidence type="ECO:0000256" key="6">
    <source>
        <dbReference type="ARBA" id="ARBA00022989"/>
    </source>
</evidence>
<organism evidence="9 10">
    <name type="scientific">Georgenia halophila</name>
    <dbReference type="NCBI Taxonomy" id="620889"/>
    <lineage>
        <taxon>Bacteria</taxon>
        <taxon>Bacillati</taxon>
        <taxon>Actinomycetota</taxon>
        <taxon>Actinomycetes</taxon>
        <taxon>Micrococcales</taxon>
        <taxon>Bogoriellaceae</taxon>
        <taxon>Georgenia</taxon>
    </lineage>
</organism>
<feature type="transmembrane region" description="Helical" evidence="8">
    <location>
        <begin position="286"/>
        <end position="307"/>
    </location>
</feature>
<comment type="caution">
    <text evidence="9">The sequence shown here is derived from an EMBL/GenBank/DDBJ whole genome shotgun (WGS) entry which is preliminary data.</text>
</comment>
<keyword evidence="6 8" id="KW-1133">Transmembrane helix</keyword>
<evidence type="ECO:0000256" key="2">
    <source>
        <dbReference type="ARBA" id="ARBA00010145"/>
    </source>
</evidence>
<feature type="transmembrane region" description="Helical" evidence="8">
    <location>
        <begin position="158"/>
        <end position="178"/>
    </location>
</feature>
<evidence type="ECO:0000256" key="1">
    <source>
        <dbReference type="ARBA" id="ARBA00004651"/>
    </source>
</evidence>
<dbReference type="Gene3D" id="1.20.1530.20">
    <property type="match status" value="1"/>
</dbReference>
<dbReference type="PANTHER" id="PTHR36838">
    <property type="entry name" value="AUXIN EFFLUX CARRIER FAMILY PROTEIN"/>
    <property type="match status" value="1"/>
</dbReference>
<dbReference type="EMBL" id="BAABGN010000008">
    <property type="protein sequence ID" value="GAA4423252.1"/>
    <property type="molecule type" value="Genomic_DNA"/>
</dbReference>
<sequence>MILGVGLALGRLPRFAGAESALTAFVFYVALPCFLFDSLAGAAPAGSGGIPTVVVVAAVLAAVVVAVLAAIPGARGGARGSGTELALAAGYGNTGYLGIPVTVGLLGDDAALAAGVVQLAHNVVFMLGYPIVAASRRGSSGSNDGLATTVWQTTRSAVLLNPVTISVVAGLLVAQLGVSLPAVLATTVEMLAGAAVPAALIAVGLTLGPSLRALTSGGVHAPAVIVVVVAKLLAVPVVTWLVLEVLAPSLEPLWAGALVLMAAMPTSTTAFVLAREYGGDGRPAAATIAATTLASLLTIPVMVALFVPGL</sequence>
<evidence type="ECO:0000256" key="3">
    <source>
        <dbReference type="ARBA" id="ARBA00022448"/>
    </source>
</evidence>
<accession>A0ABP8L6N6</accession>
<evidence type="ECO:0000313" key="10">
    <source>
        <dbReference type="Proteomes" id="UP001500622"/>
    </source>
</evidence>
<feature type="transmembrane region" description="Helical" evidence="8">
    <location>
        <begin position="253"/>
        <end position="274"/>
    </location>
</feature>
<dbReference type="InterPro" id="IPR038770">
    <property type="entry name" value="Na+/solute_symporter_sf"/>
</dbReference>
<comment type="similarity">
    <text evidence="2">Belongs to the auxin efflux carrier (TC 2.A.69) family.</text>
</comment>
<evidence type="ECO:0000313" key="9">
    <source>
        <dbReference type="EMBL" id="GAA4423252.1"/>
    </source>
</evidence>
<keyword evidence="3" id="KW-0813">Transport</keyword>
<feature type="transmembrane region" description="Helical" evidence="8">
    <location>
        <begin position="190"/>
        <end position="211"/>
    </location>
</feature>
<keyword evidence="5 8" id="KW-0812">Transmembrane</keyword>
<evidence type="ECO:0000256" key="5">
    <source>
        <dbReference type="ARBA" id="ARBA00022692"/>
    </source>
</evidence>
<evidence type="ECO:0000256" key="7">
    <source>
        <dbReference type="ARBA" id="ARBA00023136"/>
    </source>
</evidence>
<feature type="transmembrane region" description="Helical" evidence="8">
    <location>
        <begin position="49"/>
        <end position="71"/>
    </location>
</feature>
<dbReference type="Pfam" id="PF03547">
    <property type="entry name" value="Mem_trans"/>
    <property type="match status" value="1"/>
</dbReference>
<dbReference type="Proteomes" id="UP001500622">
    <property type="component" value="Unassembled WGS sequence"/>
</dbReference>
<proteinExistence type="inferred from homology"/>
<keyword evidence="7 8" id="KW-0472">Membrane</keyword>
<evidence type="ECO:0000256" key="4">
    <source>
        <dbReference type="ARBA" id="ARBA00022475"/>
    </source>
</evidence>
<reference evidence="10" key="1">
    <citation type="journal article" date="2019" name="Int. J. Syst. Evol. Microbiol.">
        <title>The Global Catalogue of Microorganisms (GCM) 10K type strain sequencing project: providing services to taxonomists for standard genome sequencing and annotation.</title>
        <authorList>
            <consortium name="The Broad Institute Genomics Platform"/>
            <consortium name="The Broad Institute Genome Sequencing Center for Infectious Disease"/>
            <person name="Wu L."/>
            <person name="Ma J."/>
        </authorList>
    </citation>
    <scope>NUCLEOTIDE SEQUENCE [LARGE SCALE GENOMIC DNA]</scope>
    <source>
        <strain evidence="10">JCM 17810</strain>
    </source>
</reference>
<feature type="transmembrane region" description="Helical" evidence="8">
    <location>
        <begin position="223"/>
        <end position="247"/>
    </location>
</feature>